<proteinExistence type="predicted"/>
<dbReference type="AlphaFoldDB" id="A0A6C0K109"/>
<accession>A0A6C0K109</accession>
<sequence>MSSARSNAAARSRRAGGDAPPPPQQMNGRPGQQIQGQQMQGGAKLTISDAIALITLRLGRVEQIVQNMPVDNQSDLGENSRVVDDAVLANIVHRLENLEKGQKVLAEKKFAVLAPNATVAPINSQLSESVDVLKAEMVQVKDLLMQLQSFTMQTNQRLSEIVFNNGEFVDHSEDCNEDIVSENLVDDLSAQALLGLQNAIVEETNDSNN</sequence>
<protein>
    <submittedName>
        <fullName evidence="2">Uncharacterized protein</fullName>
    </submittedName>
</protein>
<dbReference type="EMBL" id="MN740770">
    <property type="protein sequence ID" value="QHU10640.1"/>
    <property type="molecule type" value="Genomic_DNA"/>
</dbReference>
<feature type="region of interest" description="Disordered" evidence="1">
    <location>
        <begin position="1"/>
        <end position="40"/>
    </location>
</feature>
<organism evidence="2">
    <name type="scientific">viral metagenome</name>
    <dbReference type="NCBI Taxonomy" id="1070528"/>
    <lineage>
        <taxon>unclassified sequences</taxon>
        <taxon>metagenomes</taxon>
        <taxon>organismal metagenomes</taxon>
    </lineage>
</organism>
<evidence type="ECO:0000313" key="2">
    <source>
        <dbReference type="EMBL" id="QHU10640.1"/>
    </source>
</evidence>
<feature type="compositionally biased region" description="Low complexity" evidence="1">
    <location>
        <begin position="31"/>
        <end position="40"/>
    </location>
</feature>
<name>A0A6C0K109_9ZZZZ</name>
<feature type="compositionally biased region" description="Low complexity" evidence="1">
    <location>
        <begin position="1"/>
        <end position="10"/>
    </location>
</feature>
<evidence type="ECO:0000256" key="1">
    <source>
        <dbReference type="SAM" id="MobiDB-lite"/>
    </source>
</evidence>
<reference evidence="2" key="1">
    <citation type="journal article" date="2020" name="Nature">
        <title>Giant virus diversity and host interactions through global metagenomics.</title>
        <authorList>
            <person name="Schulz F."/>
            <person name="Roux S."/>
            <person name="Paez-Espino D."/>
            <person name="Jungbluth S."/>
            <person name="Walsh D.A."/>
            <person name="Denef V.J."/>
            <person name="McMahon K.D."/>
            <person name="Konstantinidis K.T."/>
            <person name="Eloe-Fadrosh E.A."/>
            <person name="Kyrpides N.C."/>
            <person name="Woyke T."/>
        </authorList>
    </citation>
    <scope>NUCLEOTIDE SEQUENCE</scope>
    <source>
        <strain evidence="2">GVMAG-S-1101165-83</strain>
    </source>
</reference>